<dbReference type="EMBL" id="LGRX02021438">
    <property type="protein sequence ID" value="KAK3256677.1"/>
    <property type="molecule type" value="Genomic_DNA"/>
</dbReference>
<accession>A0AAE0FBK0</accession>
<feature type="region of interest" description="Disordered" evidence="1">
    <location>
        <begin position="211"/>
        <end position="253"/>
    </location>
</feature>
<keyword evidence="3" id="KW-1185">Reference proteome</keyword>
<organism evidence="2 3">
    <name type="scientific">Cymbomonas tetramitiformis</name>
    <dbReference type="NCBI Taxonomy" id="36881"/>
    <lineage>
        <taxon>Eukaryota</taxon>
        <taxon>Viridiplantae</taxon>
        <taxon>Chlorophyta</taxon>
        <taxon>Pyramimonadophyceae</taxon>
        <taxon>Pyramimonadales</taxon>
        <taxon>Pyramimonadaceae</taxon>
        <taxon>Cymbomonas</taxon>
    </lineage>
</organism>
<evidence type="ECO:0000313" key="3">
    <source>
        <dbReference type="Proteomes" id="UP001190700"/>
    </source>
</evidence>
<reference evidence="2 3" key="1">
    <citation type="journal article" date="2015" name="Genome Biol. Evol.">
        <title>Comparative Genomics of a Bacterivorous Green Alga Reveals Evolutionary Causalities and Consequences of Phago-Mixotrophic Mode of Nutrition.</title>
        <authorList>
            <person name="Burns J.A."/>
            <person name="Paasch A."/>
            <person name="Narechania A."/>
            <person name="Kim E."/>
        </authorList>
    </citation>
    <scope>NUCLEOTIDE SEQUENCE [LARGE SCALE GENOMIC DNA]</scope>
    <source>
        <strain evidence="2 3">PLY_AMNH</strain>
    </source>
</reference>
<sequence length="261" mass="28751">MTSVRGYRPTPTTHAVALADGERTRANAVRLHSAWDVDIVKRVAKNSMGSKDSTFSGKEKNPGYLPWKNRNALWTSILKTAQQAFEANESGNDLLFDLADATKEANPIFNGILFFHVDFFDHPPLISSYFDECLKAIAASSSGPLDDRQAKRQLFGISRRGRLQGRSSLLFDWTPRFDKVDLEEIFAHVIEELVENFQFHIDAANEMLTSLNDNVDDDEPPRRWSTPSSDKPAGNPGVHPPPPGGIAITAGTMGNITGGIA</sequence>
<proteinExistence type="predicted"/>
<evidence type="ECO:0000313" key="2">
    <source>
        <dbReference type="EMBL" id="KAK3256677.1"/>
    </source>
</evidence>
<dbReference type="AlphaFoldDB" id="A0AAE0FBK0"/>
<gene>
    <name evidence="2" type="ORF">CYMTET_34199</name>
</gene>
<evidence type="ECO:0000256" key="1">
    <source>
        <dbReference type="SAM" id="MobiDB-lite"/>
    </source>
</evidence>
<dbReference type="Proteomes" id="UP001190700">
    <property type="component" value="Unassembled WGS sequence"/>
</dbReference>
<name>A0AAE0FBK0_9CHLO</name>
<comment type="caution">
    <text evidence="2">The sequence shown here is derived from an EMBL/GenBank/DDBJ whole genome shotgun (WGS) entry which is preliminary data.</text>
</comment>
<protein>
    <submittedName>
        <fullName evidence="2">Uncharacterized protein</fullName>
    </submittedName>
</protein>